<accession>A0A941IJW5</accession>
<reference evidence="2" key="1">
    <citation type="submission" date="2021-04" db="EMBL/GenBank/DDBJ databases">
        <title>Genome based classification of Actinospica acidithermotolerans sp. nov., an actinobacterium isolated from an Indonesian hot spring.</title>
        <authorList>
            <person name="Kusuma A.B."/>
            <person name="Putra K.E."/>
            <person name="Nafisah S."/>
            <person name="Loh J."/>
            <person name="Nouioui I."/>
            <person name="Goodfellow M."/>
        </authorList>
    </citation>
    <scope>NUCLEOTIDE SEQUENCE</scope>
    <source>
        <strain evidence="2">MGRD01-02</strain>
    </source>
</reference>
<evidence type="ECO:0000256" key="1">
    <source>
        <dbReference type="ARBA" id="ARBA00007120"/>
    </source>
</evidence>
<proteinExistence type="inferred from homology"/>
<dbReference type="PANTHER" id="PTHR30289">
    <property type="entry name" value="UNCHARACTERIZED PROTEIN YBCL-RELATED"/>
    <property type="match status" value="1"/>
</dbReference>
<protein>
    <submittedName>
        <fullName evidence="2">YbhB/YbcL family Raf kinase inhibitor-like protein</fullName>
    </submittedName>
</protein>
<keyword evidence="3" id="KW-1185">Reference proteome</keyword>
<organism evidence="2 3">
    <name type="scientific">Actinospica acidithermotolerans</name>
    <dbReference type="NCBI Taxonomy" id="2828514"/>
    <lineage>
        <taxon>Bacteria</taxon>
        <taxon>Bacillati</taxon>
        <taxon>Actinomycetota</taxon>
        <taxon>Actinomycetes</taxon>
        <taxon>Catenulisporales</taxon>
        <taxon>Actinospicaceae</taxon>
        <taxon>Actinospica</taxon>
    </lineage>
</organism>
<dbReference type="EMBL" id="JAGSOH010000197">
    <property type="protein sequence ID" value="MBR7831210.1"/>
    <property type="molecule type" value="Genomic_DNA"/>
</dbReference>
<gene>
    <name evidence="2" type="ORF">KDK95_33195</name>
</gene>
<evidence type="ECO:0000313" key="2">
    <source>
        <dbReference type="EMBL" id="MBR7831210.1"/>
    </source>
</evidence>
<dbReference type="Pfam" id="PF01161">
    <property type="entry name" value="PBP"/>
    <property type="match status" value="1"/>
</dbReference>
<dbReference type="Proteomes" id="UP000676325">
    <property type="component" value="Unassembled WGS sequence"/>
</dbReference>
<dbReference type="SUPFAM" id="SSF49777">
    <property type="entry name" value="PEBP-like"/>
    <property type="match status" value="1"/>
</dbReference>
<name>A0A941IJW5_9ACTN</name>
<evidence type="ECO:0000313" key="3">
    <source>
        <dbReference type="Proteomes" id="UP000676325"/>
    </source>
</evidence>
<dbReference type="InterPro" id="IPR008914">
    <property type="entry name" value="PEBP"/>
</dbReference>
<dbReference type="InterPro" id="IPR005247">
    <property type="entry name" value="YbhB_YbcL/LppC-like"/>
</dbReference>
<comment type="similarity">
    <text evidence="1">Belongs to the UPF0098 family.</text>
</comment>
<sequence length="185" mass="19713">MNRRAGEKDLAWNEVVLTGPETLKLSSPAFADGDPIPFEHAGRRIGGQNISPALAWSELPADAAQLLLFIEDVDAPTAKPFVHCVALINPHLAGDGLPAGALSRDTLGPGVTLLRSQLGSGYRGPEPIKGHGPHRYVFQLFALGTPLPGTVDGMSLTRIPPRRIPRLATTGSLLSRARLTGTYER</sequence>
<dbReference type="PANTHER" id="PTHR30289:SF1">
    <property type="entry name" value="PEBP (PHOSPHATIDYLETHANOLAMINE-BINDING PROTEIN) FAMILY PROTEIN"/>
    <property type="match status" value="1"/>
</dbReference>
<comment type="caution">
    <text evidence="2">The sequence shown here is derived from an EMBL/GenBank/DDBJ whole genome shotgun (WGS) entry which is preliminary data.</text>
</comment>
<dbReference type="InterPro" id="IPR036610">
    <property type="entry name" value="PEBP-like_sf"/>
</dbReference>
<dbReference type="AlphaFoldDB" id="A0A941IJW5"/>
<dbReference type="CDD" id="cd00865">
    <property type="entry name" value="PEBP_bact_arch"/>
    <property type="match status" value="1"/>
</dbReference>
<dbReference type="Gene3D" id="3.90.280.10">
    <property type="entry name" value="PEBP-like"/>
    <property type="match status" value="1"/>
</dbReference>